<dbReference type="PROSITE" id="PS50931">
    <property type="entry name" value="HTH_LYSR"/>
    <property type="match status" value="1"/>
</dbReference>
<dbReference type="PANTHER" id="PTHR30537:SF1">
    <property type="entry name" value="HTH-TYPE TRANSCRIPTIONAL REGULATOR PGRR"/>
    <property type="match status" value="1"/>
</dbReference>
<dbReference type="Pfam" id="PF03466">
    <property type="entry name" value="LysR_substrate"/>
    <property type="match status" value="1"/>
</dbReference>
<accession>A0ABV6R2D7</accession>
<evidence type="ECO:0000256" key="3">
    <source>
        <dbReference type="ARBA" id="ARBA00023125"/>
    </source>
</evidence>
<gene>
    <name evidence="6" type="ORF">ACFFGE_07850</name>
</gene>
<dbReference type="SUPFAM" id="SSF46785">
    <property type="entry name" value="Winged helix' DNA-binding domain"/>
    <property type="match status" value="1"/>
</dbReference>
<evidence type="ECO:0000256" key="4">
    <source>
        <dbReference type="ARBA" id="ARBA00023163"/>
    </source>
</evidence>
<keyword evidence="7" id="KW-1185">Reference proteome</keyword>
<dbReference type="Proteomes" id="UP001589906">
    <property type="component" value="Unassembled WGS sequence"/>
</dbReference>
<keyword evidence="3" id="KW-0238">DNA-binding</keyword>
<dbReference type="InterPro" id="IPR058163">
    <property type="entry name" value="LysR-type_TF_proteobact-type"/>
</dbReference>
<comment type="similarity">
    <text evidence="1">Belongs to the LysR transcriptional regulatory family.</text>
</comment>
<dbReference type="SUPFAM" id="SSF53850">
    <property type="entry name" value="Periplasmic binding protein-like II"/>
    <property type="match status" value="1"/>
</dbReference>
<name>A0ABV6R2D7_9CAUL</name>
<dbReference type="InterPro" id="IPR005119">
    <property type="entry name" value="LysR_subst-bd"/>
</dbReference>
<evidence type="ECO:0000313" key="7">
    <source>
        <dbReference type="Proteomes" id="UP001589906"/>
    </source>
</evidence>
<organism evidence="6 7">
    <name type="scientific">Brevundimonas balnearis</name>
    <dbReference type="NCBI Taxonomy" id="1572858"/>
    <lineage>
        <taxon>Bacteria</taxon>
        <taxon>Pseudomonadati</taxon>
        <taxon>Pseudomonadota</taxon>
        <taxon>Alphaproteobacteria</taxon>
        <taxon>Caulobacterales</taxon>
        <taxon>Caulobacteraceae</taxon>
        <taxon>Brevundimonas</taxon>
    </lineage>
</organism>
<dbReference type="InterPro" id="IPR036388">
    <property type="entry name" value="WH-like_DNA-bd_sf"/>
</dbReference>
<evidence type="ECO:0000256" key="2">
    <source>
        <dbReference type="ARBA" id="ARBA00023015"/>
    </source>
</evidence>
<dbReference type="RefSeq" id="WP_376835760.1">
    <property type="nucleotide sequence ID" value="NZ_JBHLSW010000005.1"/>
</dbReference>
<evidence type="ECO:0000256" key="1">
    <source>
        <dbReference type="ARBA" id="ARBA00009437"/>
    </source>
</evidence>
<protein>
    <submittedName>
        <fullName evidence="6">LysR family transcriptional regulator</fullName>
    </submittedName>
</protein>
<sequence>MKPSLDDLELLMRVVRRGGFRAAAQELGTSPSRVSDRIRALEDAVGARLVNRTTRSVSATEAGEALLARAGPLLDDLAEAVAAVGLQPDAPVGRLRINAPGAAAIALGPLLGPFLKAHPGIRMEVTVEDAFSDVIGQGFDAGVRYGERLAKDMIAVPLGPPERYVLVAAPALIERTGVPRRPDDARDLPAVLTRLPGGVVPWEFERNGALVRFVPEARLTVTGSPLGLAAARDGLGFYMTFEAWAEPDIRAGRLATVLDDWLPPFPGPFLYYPSRRHPPPALRAFLDWLRAVKPAARRA</sequence>
<feature type="domain" description="HTH lysR-type" evidence="5">
    <location>
        <begin position="3"/>
        <end position="60"/>
    </location>
</feature>
<proteinExistence type="inferred from homology"/>
<keyword evidence="2" id="KW-0805">Transcription regulation</keyword>
<dbReference type="Gene3D" id="1.10.10.10">
    <property type="entry name" value="Winged helix-like DNA-binding domain superfamily/Winged helix DNA-binding domain"/>
    <property type="match status" value="1"/>
</dbReference>
<dbReference type="InterPro" id="IPR036390">
    <property type="entry name" value="WH_DNA-bd_sf"/>
</dbReference>
<reference evidence="6 7" key="1">
    <citation type="submission" date="2024-09" db="EMBL/GenBank/DDBJ databases">
        <authorList>
            <person name="Sun Q."/>
            <person name="Mori K."/>
        </authorList>
    </citation>
    <scope>NUCLEOTIDE SEQUENCE [LARGE SCALE GENOMIC DNA]</scope>
    <source>
        <strain evidence="6 7">NCAIM B.02621</strain>
    </source>
</reference>
<dbReference type="Gene3D" id="3.40.190.290">
    <property type="match status" value="1"/>
</dbReference>
<dbReference type="PANTHER" id="PTHR30537">
    <property type="entry name" value="HTH-TYPE TRANSCRIPTIONAL REGULATOR"/>
    <property type="match status" value="1"/>
</dbReference>
<dbReference type="InterPro" id="IPR000847">
    <property type="entry name" value="LysR_HTH_N"/>
</dbReference>
<dbReference type="Pfam" id="PF00126">
    <property type="entry name" value="HTH_1"/>
    <property type="match status" value="1"/>
</dbReference>
<dbReference type="EMBL" id="JBHLSW010000005">
    <property type="protein sequence ID" value="MFC0633792.1"/>
    <property type="molecule type" value="Genomic_DNA"/>
</dbReference>
<evidence type="ECO:0000313" key="6">
    <source>
        <dbReference type="EMBL" id="MFC0633792.1"/>
    </source>
</evidence>
<comment type="caution">
    <text evidence="6">The sequence shown here is derived from an EMBL/GenBank/DDBJ whole genome shotgun (WGS) entry which is preliminary data.</text>
</comment>
<keyword evidence="4" id="KW-0804">Transcription</keyword>
<evidence type="ECO:0000259" key="5">
    <source>
        <dbReference type="PROSITE" id="PS50931"/>
    </source>
</evidence>